<name>A0A5C6UDP4_9SPHN</name>
<dbReference type="Gene3D" id="3.30.70.20">
    <property type="match status" value="1"/>
</dbReference>
<evidence type="ECO:0000313" key="8">
    <source>
        <dbReference type="Proteomes" id="UP000321250"/>
    </source>
</evidence>
<proteinExistence type="predicted"/>
<keyword evidence="1 6" id="KW-0813">Transport</keyword>
<comment type="caution">
    <text evidence="7">The sequence shown here is derived from an EMBL/GenBank/DDBJ whole genome shotgun (WGS) entry which is preliminary data.</text>
</comment>
<dbReference type="GO" id="GO:0009055">
    <property type="term" value="F:electron transfer activity"/>
    <property type="evidence" value="ECO:0007669"/>
    <property type="project" value="UniProtKB-UniRule"/>
</dbReference>
<evidence type="ECO:0000256" key="6">
    <source>
        <dbReference type="RuleBase" id="RU368020"/>
    </source>
</evidence>
<evidence type="ECO:0000256" key="4">
    <source>
        <dbReference type="ARBA" id="ARBA00023004"/>
    </source>
</evidence>
<dbReference type="InterPro" id="IPR001080">
    <property type="entry name" value="3Fe4S_ferredoxin"/>
</dbReference>
<protein>
    <recommendedName>
        <fullName evidence="6">Ferredoxin</fullName>
    </recommendedName>
</protein>
<dbReference type="PANTHER" id="PTHR36923">
    <property type="entry name" value="FERREDOXIN"/>
    <property type="match status" value="1"/>
</dbReference>
<organism evidence="7 8">
    <name type="scientific">Sphingomonas ginsenosidivorax</name>
    <dbReference type="NCBI Taxonomy" id="862135"/>
    <lineage>
        <taxon>Bacteria</taxon>
        <taxon>Pseudomonadati</taxon>
        <taxon>Pseudomonadota</taxon>
        <taxon>Alphaproteobacteria</taxon>
        <taxon>Sphingomonadales</taxon>
        <taxon>Sphingomonadaceae</taxon>
        <taxon>Sphingomonas</taxon>
    </lineage>
</organism>
<evidence type="ECO:0000256" key="2">
    <source>
        <dbReference type="ARBA" id="ARBA00022723"/>
    </source>
</evidence>
<dbReference type="GO" id="GO:0051536">
    <property type="term" value="F:iron-sulfur cluster binding"/>
    <property type="evidence" value="ECO:0007669"/>
    <property type="project" value="UniProtKB-KW"/>
</dbReference>
<keyword evidence="8" id="KW-1185">Reference proteome</keyword>
<keyword evidence="5 6" id="KW-0411">Iron-sulfur</keyword>
<accession>A0A5C6UDP4</accession>
<dbReference type="RefSeq" id="WP_147080262.1">
    <property type="nucleotide sequence ID" value="NZ_VOQR01000001.1"/>
</dbReference>
<evidence type="ECO:0000256" key="5">
    <source>
        <dbReference type="ARBA" id="ARBA00023014"/>
    </source>
</evidence>
<evidence type="ECO:0000313" key="7">
    <source>
        <dbReference type="EMBL" id="TXC70246.1"/>
    </source>
</evidence>
<dbReference type="SUPFAM" id="SSF54862">
    <property type="entry name" value="4Fe-4S ferredoxins"/>
    <property type="match status" value="1"/>
</dbReference>
<reference evidence="7 8" key="1">
    <citation type="journal article" date="2013" name="Antonie Van Leeuwenhoek">
        <title>Sphingomonas ginsenosidivorax sp. nov., with the ability to transform ginsenosides.</title>
        <authorList>
            <person name="Jin X.F."/>
            <person name="Kim J.K."/>
            <person name="Liu Q.M."/>
            <person name="Kang M.S."/>
            <person name="He D."/>
            <person name="Jin F.X."/>
            <person name="Kim S.C."/>
            <person name="Im W.T."/>
        </authorList>
    </citation>
    <scope>NUCLEOTIDE SEQUENCE [LARGE SCALE GENOMIC DNA]</scope>
    <source>
        <strain evidence="7 8">KHI67</strain>
    </source>
</reference>
<comment type="function">
    <text evidence="6">Ferredoxins are iron-sulfur proteins that transfer electrons in a wide variety of metabolic reactions.</text>
</comment>
<dbReference type="Proteomes" id="UP000321250">
    <property type="component" value="Unassembled WGS sequence"/>
</dbReference>
<dbReference type="PRINTS" id="PR00352">
    <property type="entry name" value="3FE4SFRDOXIN"/>
</dbReference>
<dbReference type="AlphaFoldDB" id="A0A5C6UDP4"/>
<dbReference type="PANTHER" id="PTHR36923:SF3">
    <property type="entry name" value="FERREDOXIN"/>
    <property type="match status" value="1"/>
</dbReference>
<keyword evidence="2 6" id="KW-0479">Metal-binding</keyword>
<evidence type="ECO:0000256" key="3">
    <source>
        <dbReference type="ARBA" id="ARBA00022982"/>
    </source>
</evidence>
<dbReference type="EMBL" id="VOQR01000001">
    <property type="protein sequence ID" value="TXC70246.1"/>
    <property type="molecule type" value="Genomic_DNA"/>
</dbReference>
<evidence type="ECO:0000256" key="1">
    <source>
        <dbReference type="ARBA" id="ARBA00022448"/>
    </source>
</evidence>
<dbReference type="GO" id="GO:0005506">
    <property type="term" value="F:iron ion binding"/>
    <property type="evidence" value="ECO:0007669"/>
    <property type="project" value="UniProtKB-UniRule"/>
</dbReference>
<keyword evidence="3 6" id="KW-0249">Electron transport</keyword>
<dbReference type="Pfam" id="PF13459">
    <property type="entry name" value="Fer4_15"/>
    <property type="match status" value="1"/>
</dbReference>
<gene>
    <name evidence="7" type="ORF">FSB78_04260</name>
</gene>
<keyword evidence="4 6" id="KW-0408">Iron</keyword>
<sequence length="68" mass="7213">MKVCVNADICAGFGLCIGIAPEVFELHDDGYAVVMVSEVQPEDEDMIRSAARQCPAQAITLGDDPTVS</sequence>
<dbReference type="InterPro" id="IPR051269">
    <property type="entry name" value="Fe-S_cluster_ET"/>
</dbReference>
<dbReference type="OrthoDB" id="164224at2"/>